<dbReference type="InterPro" id="IPR036388">
    <property type="entry name" value="WH-like_DNA-bd_sf"/>
</dbReference>
<sequence>MLNTSLEANALEPLADIFKLLSDGTRLRILSLLAKGERNVTSLCQDLQLPQPTVSHHLGLLRMRNIISNRRNGKQVFYGLDGQVTVGDGQCLVINSDGYKLRICGPAEAMSTVS</sequence>
<keyword evidence="6" id="KW-1185">Reference proteome</keyword>
<dbReference type="GO" id="GO:0003700">
    <property type="term" value="F:DNA-binding transcription factor activity"/>
    <property type="evidence" value="ECO:0007669"/>
    <property type="project" value="InterPro"/>
</dbReference>
<dbReference type="NCBIfam" id="NF033788">
    <property type="entry name" value="HTH_metalloreg"/>
    <property type="match status" value="1"/>
</dbReference>
<dbReference type="SUPFAM" id="SSF46785">
    <property type="entry name" value="Winged helix' DNA-binding domain"/>
    <property type="match status" value="1"/>
</dbReference>
<dbReference type="PRINTS" id="PR00778">
    <property type="entry name" value="HTHARSR"/>
</dbReference>
<protein>
    <submittedName>
        <fullName evidence="5">Winged helix-turn-helix transcriptional regulator</fullName>
    </submittedName>
</protein>
<dbReference type="InterPro" id="IPR011991">
    <property type="entry name" value="ArsR-like_HTH"/>
</dbReference>
<organism evidence="5 6">
    <name type="scientific">Humisphaera borealis</name>
    <dbReference type="NCBI Taxonomy" id="2807512"/>
    <lineage>
        <taxon>Bacteria</taxon>
        <taxon>Pseudomonadati</taxon>
        <taxon>Planctomycetota</taxon>
        <taxon>Phycisphaerae</taxon>
        <taxon>Tepidisphaerales</taxon>
        <taxon>Tepidisphaeraceae</taxon>
        <taxon>Humisphaera</taxon>
    </lineage>
</organism>
<keyword evidence="1" id="KW-0805">Transcription regulation</keyword>
<dbReference type="RefSeq" id="WP_206294549.1">
    <property type="nucleotide sequence ID" value="NZ_CP063458.1"/>
</dbReference>
<dbReference type="PANTHER" id="PTHR33154:SF18">
    <property type="entry name" value="ARSENICAL RESISTANCE OPERON REPRESSOR"/>
    <property type="match status" value="1"/>
</dbReference>
<evidence type="ECO:0000313" key="6">
    <source>
        <dbReference type="Proteomes" id="UP000593765"/>
    </source>
</evidence>
<name>A0A7M2X2R0_9BACT</name>
<dbReference type="CDD" id="cd00090">
    <property type="entry name" value="HTH_ARSR"/>
    <property type="match status" value="1"/>
</dbReference>
<evidence type="ECO:0000256" key="1">
    <source>
        <dbReference type="ARBA" id="ARBA00023015"/>
    </source>
</evidence>
<evidence type="ECO:0000256" key="2">
    <source>
        <dbReference type="ARBA" id="ARBA00023125"/>
    </source>
</evidence>
<dbReference type="SMART" id="SM00418">
    <property type="entry name" value="HTH_ARSR"/>
    <property type="match status" value="1"/>
</dbReference>
<dbReference type="PROSITE" id="PS50987">
    <property type="entry name" value="HTH_ARSR_2"/>
    <property type="match status" value="1"/>
</dbReference>
<dbReference type="Gene3D" id="1.10.10.10">
    <property type="entry name" value="Winged helix-like DNA-binding domain superfamily/Winged helix DNA-binding domain"/>
    <property type="match status" value="1"/>
</dbReference>
<dbReference type="PANTHER" id="PTHR33154">
    <property type="entry name" value="TRANSCRIPTIONAL REGULATOR, ARSR FAMILY"/>
    <property type="match status" value="1"/>
</dbReference>
<evidence type="ECO:0000256" key="3">
    <source>
        <dbReference type="ARBA" id="ARBA00023163"/>
    </source>
</evidence>
<dbReference type="InterPro" id="IPR001845">
    <property type="entry name" value="HTH_ArsR_DNA-bd_dom"/>
</dbReference>
<dbReference type="GO" id="GO:0003677">
    <property type="term" value="F:DNA binding"/>
    <property type="evidence" value="ECO:0007669"/>
    <property type="project" value="UniProtKB-KW"/>
</dbReference>
<dbReference type="Pfam" id="PF01022">
    <property type="entry name" value="HTH_5"/>
    <property type="match status" value="1"/>
</dbReference>
<feature type="domain" description="HTH arsR-type" evidence="4">
    <location>
        <begin position="6"/>
        <end position="100"/>
    </location>
</feature>
<accession>A0A7M2X2R0</accession>
<reference evidence="5 6" key="1">
    <citation type="submission" date="2020-10" db="EMBL/GenBank/DDBJ databases">
        <title>Wide distribution of Phycisphaera-like planctomycetes from WD2101 soil group in peatlands and genome analysis of the first cultivated representative.</title>
        <authorList>
            <person name="Dedysh S.N."/>
            <person name="Beletsky A.V."/>
            <person name="Ivanova A."/>
            <person name="Kulichevskaya I.S."/>
            <person name="Suzina N.E."/>
            <person name="Philippov D.A."/>
            <person name="Rakitin A.L."/>
            <person name="Mardanov A.V."/>
            <person name="Ravin N.V."/>
        </authorList>
    </citation>
    <scope>NUCLEOTIDE SEQUENCE [LARGE SCALE GENOMIC DNA]</scope>
    <source>
        <strain evidence="5 6">M1803</strain>
    </source>
</reference>
<dbReference type="InterPro" id="IPR051081">
    <property type="entry name" value="HTH_MetalResp_TranReg"/>
</dbReference>
<proteinExistence type="predicted"/>
<keyword evidence="3" id="KW-0804">Transcription</keyword>
<evidence type="ECO:0000313" key="5">
    <source>
        <dbReference type="EMBL" id="QOV91321.1"/>
    </source>
</evidence>
<dbReference type="EMBL" id="CP063458">
    <property type="protein sequence ID" value="QOV91321.1"/>
    <property type="molecule type" value="Genomic_DNA"/>
</dbReference>
<dbReference type="InterPro" id="IPR036390">
    <property type="entry name" value="WH_DNA-bd_sf"/>
</dbReference>
<dbReference type="KEGG" id="hbs:IPV69_08190"/>
<keyword evidence="2" id="KW-0238">DNA-binding</keyword>
<dbReference type="Proteomes" id="UP000593765">
    <property type="component" value="Chromosome"/>
</dbReference>
<evidence type="ECO:0000259" key="4">
    <source>
        <dbReference type="PROSITE" id="PS50987"/>
    </source>
</evidence>
<gene>
    <name evidence="5" type="ORF">IPV69_08190</name>
</gene>
<dbReference type="AlphaFoldDB" id="A0A7M2X2R0"/>